<evidence type="ECO:0000256" key="4">
    <source>
        <dbReference type="ARBA" id="ARBA00022862"/>
    </source>
</evidence>
<keyword evidence="7" id="KW-0676">Redox-active center</keyword>
<comment type="caution">
    <text evidence="14">The sequence shown here is derived from an EMBL/GenBank/DDBJ whole genome shotgun (WGS) entry which is preliminary data.</text>
</comment>
<dbReference type="GO" id="GO:0008379">
    <property type="term" value="F:thioredoxin peroxidase activity"/>
    <property type="evidence" value="ECO:0007669"/>
    <property type="project" value="TreeGrafter"/>
</dbReference>
<evidence type="ECO:0000256" key="8">
    <source>
        <dbReference type="ARBA" id="ARBA00032824"/>
    </source>
</evidence>
<dbReference type="GO" id="GO:0005737">
    <property type="term" value="C:cytoplasm"/>
    <property type="evidence" value="ECO:0007669"/>
    <property type="project" value="TreeGrafter"/>
</dbReference>
<dbReference type="GO" id="GO:0045454">
    <property type="term" value="P:cell redox homeostasis"/>
    <property type="evidence" value="ECO:0007669"/>
    <property type="project" value="TreeGrafter"/>
</dbReference>
<dbReference type="EMBL" id="SACO01000011">
    <property type="protein sequence ID" value="RVU03980.1"/>
    <property type="molecule type" value="Genomic_DNA"/>
</dbReference>
<dbReference type="PANTHER" id="PTHR42801">
    <property type="entry name" value="THIOREDOXIN-DEPENDENT PEROXIDE REDUCTASE"/>
    <property type="match status" value="1"/>
</dbReference>
<keyword evidence="12" id="KW-0732">Signal</keyword>
<dbReference type="InterPro" id="IPR000866">
    <property type="entry name" value="AhpC/TSA"/>
</dbReference>
<accession>A0A437N241</accession>
<evidence type="ECO:0000256" key="6">
    <source>
        <dbReference type="ARBA" id="ARBA00023157"/>
    </source>
</evidence>
<evidence type="ECO:0000256" key="9">
    <source>
        <dbReference type="ARBA" id="ARBA00038489"/>
    </source>
</evidence>
<evidence type="ECO:0000256" key="11">
    <source>
        <dbReference type="ARBA" id="ARBA00049091"/>
    </source>
</evidence>
<sequence length="179" mass="18604">MIAPALAALAAMASLSTSAHAELAVGATAPAFVTQGATGGKAFTFKLKDALKKGPVVVYFYPKAFTKGCTLEAHAFADAIDDYAKVGATVIGLSADDLPTLQKFSTMECRDKFPVGIADAGIIKTYDVALSFAGVSAPMTKRTSYVIGKDGKVKLAFTDMDYKDHVAKTLATVKALAGK</sequence>
<dbReference type="OrthoDB" id="5572803at2"/>
<reference evidence="14 15" key="1">
    <citation type="submission" date="2019-01" db="EMBL/GenBank/DDBJ databases">
        <authorList>
            <person name="Chen W.-M."/>
        </authorList>
    </citation>
    <scope>NUCLEOTIDE SEQUENCE [LARGE SCALE GENOMIC DNA]</scope>
    <source>
        <strain evidence="14 15">FSY-9</strain>
    </source>
</reference>
<comment type="function">
    <text evidence="1">Thiol-specific peroxidase that catalyzes the reduction of hydrogen peroxide and organic hydroperoxides to water and alcohols, respectively. Plays a role in cell protection against oxidative stress by detoxifying peroxides and as sensor of hydrogen peroxide-mediated signaling events.</text>
</comment>
<dbReference type="EC" id="1.11.1.24" evidence="2"/>
<evidence type="ECO:0000256" key="12">
    <source>
        <dbReference type="SAM" id="SignalP"/>
    </source>
</evidence>
<evidence type="ECO:0000313" key="14">
    <source>
        <dbReference type="EMBL" id="RVU03980.1"/>
    </source>
</evidence>
<evidence type="ECO:0000256" key="5">
    <source>
        <dbReference type="ARBA" id="ARBA00023002"/>
    </source>
</evidence>
<dbReference type="AlphaFoldDB" id="A0A437N241"/>
<dbReference type="CDD" id="cd03017">
    <property type="entry name" value="PRX_BCP"/>
    <property type="match status" value="1"/>
</dbReference>
<comment type="similarity">
    <text evidence="9">Belongs to the peroxiredoxin family. BCP/PrxQ subfamily.</text>
</comment>
<dbReference type="Gene3D" id="3.40.30.10">
    <property type="entry name" value="Glutaredoxin"/>
    <property type="match status" value="1"/>
</dbReference>
<dbReference type="PROSITE" id="PS51352">
    <property type="entry name" value="THIOREDOXIN_2"/>
    <property type="match status" value="1"/>
</dbReference>
<dbReference type="Pfam" id="PF00578">
    <property type="entry name" value="AhpC-TSA"/>
    <property type="match status" value="1"/>
</dbReference>
<keyword evidence="15" id="KW-1185">Reference proteome</keyword>
<keyword evidence="3" id="KW-0575">Peroxidase</keyword>
<evidence type="ECO:0000256" key="2">
    <source>
        <dbReference type="ARBA" id="ARBA00013017"/>
    </source>
</evidence>
<evidence type="ECO:0000256" key="7">
    <source>
        <dbReference type="ARBA" id="ARBA00023284"/>
    </source>
</evidence>
<evidence type="ECO:0000256" key="1">
    <source>
        <dbReference type="ARBA" id="ARBA00003330"/>
    </source>
</evidence>
<dbReference type="SUPFAM" id="SSF52833">
    <property type="entry name" value="Thioredoxin-like"/>
    <property type="match status" value="1"/>
</dbReference>
<keyword evidence="6" id="KW-1015">Disulfide bond</keyword>
<dbReference type="PANTHER" id="PTHR42801:SF8">
    <property type="entry name" value="PEROXIREDOXIN RV1608C-RELATED"/>
    <property type="match status" value="1"/>
</dbReference>
<name>A0A437N241_9SPHN</name>
<dbReference type="InterPro" id="IPR050924">
    <property type="entry name" value="Peroxiredoxin_BCP/PrxQ"/>
</dbReference>
<evidence type="ECO:0000259" key="13">
    <source>
        <dbReference type="PROSITE" id="PS51352"/>
    </source>
</evidence>
<feature type="signal peptide" evidence="12">
    <location>
        <begin position="1"/>
        <end position="21"/>
    </location>
</feature>
<evidence type="ECO:0000313" key="15">
    <source>
        <dbReference type="Proteomes" id="UP000282837"/>
    </source>
</evidence>
<protein>
    <recommendedName>
        <fullName evidence="2">thioredoxin-dependent peroxiredoxin</fullName>
        <ecNumber evidence="2">1.11.1.24</ecNumber>
    </recommendedName>
    <alternativeName>
        <fullName evidence="8">Thioredoxin peroxidase</fullName>
    </alternativeName>
    <alternativeName>
        <fullName evidence="10">Thioredoxin-dependent peroxiredoxin Bcp</fullName>
    </alternativeName>
</protein>
<gene>
    <name evidence="14" type="ORF">EOE18_13600</name>
</gene>
<feature type="chain" id="PRO_5019496008" description="thioredoxin-dependent peroxiredoxin" evidence="12">
    <location>
        <begin position="22"/>
        <end position="179"/>
    </location>
</feature>
<evidence type="ECO:0000256" key="3">
    <source>
        <dbReference type="ARBA" id="ARBA00022559"/>
    </source>
</evidence>
<dbReference type="Proteomes" id="UP000282837">
    <property type="component" value="Unassembled WGS sequence"/>
</dbReference>
<dbReference type="GO" id="GO:0034599">
    <property type="term" value="P:cellular response to oxidative stress"/>
    <property type="evidence" value="ECO:0007669"/>
    <property type="project" value="TreeGrafter"/>
</dbReference>
<comment type="catalytic activity">
    <reaction evidence="11">
        <text>a hydroperoxide + [thioredoxin]-dithiol = an alcohol + [thioredoxin]-disulfide + H2O</text>
        <dbReference type="Rhea" id="RHEA:62620"/>
        <dbReference type="Rhea" id="RHEA-COMP:10698"/>
        <dbReference type="Rhea" id="RHEA-COMP:10700"/>
        <dbReference type="ChEBI" id="CHEBI:15377"/>
        <dbReference type="ChEBI" id="CHEBI:29950"/>
        <dbReference type="ChEBI" id="CHEBI:30879"/>
        <dbReference type="ChEBI" id="CHEBI:35924"/>
        <dbReference type="ChEBI" id="CHEBI:50058"/>
        <dbReference type="EC" id="1.11.1.24"/>
    </reaction>
</comment>
<proteinExistence type="inferred from homology"/>
<feature type="domain" description="Thioredoxin" evidence="13">
    <location>
        <begin position="23"/>
        <end position="178"/>
    </location>
</feature>
<keyword evidence="4" id="KW-0049">Antioxidant</keyword>
<dbReference type="InterPro" id="IPR013766">
    <property type="entry name" value="Thioredoxin_domain"/>
</dbReference>
<organism evidence="14 15">
    <name type="scientific">Novosphingobium umbonatum</name>
    <dbReference type="NCBI Taxonomy" id="1908524"/>
    <lineage>
        <taxon>Bacteria</taxon>
        <taxon>Pseudomonadati</taxon>
        <taxon>Pseudomonadota</taxon>
        <taxon>Alphaproteobacteria</taxon>
        <taxon>Sphingomonadales</taxon>
        <taxon>Sphingomonadaceae</taxon>
        <taxon>Novosphingobium</taxon>
    </lineage>
</organism>
<keyword evidence="5" id="KW-0560">Oxidoreductase</keyword>
<evidence type="ECO:0000256" key="10">
    <source>
        <dbReference type="ARBA" id="ARBA00042639"/>
    </source>
</evidence>
<dbReference type="InterPro" id="IPR036249">
    <property type="entry name" value="Thioredoxin-like_sf"/>
</dbReference>